<dbReference type="Gene3D" id="3.30.1780.10">
    <property type="entry name" value="ornithine cyclodeaminase, domain 1"/>
    <property type="match status" value="1"/>
</dbReference>
<gene>
    <name evidence="1" type="ORF">A3J15_03135</name>
</gene>
<dbReference type="STRING" id="1802074.A3J15_03135"/>
<reference evidence="1 2" key="1">
    <citation type="journal article" date="2016" name="Nat. Commun.">
        <title>Thousands of microbial genomes shed light on interconnected biogeochemical processes in an aquifer system.</title>
        <authorList>
            <person name="Anantharaman K."/>
            <person name="Brown C.T."/>
            <person name="Hug L.A."/>
            <person name="Sharon I."/>
            <person name="Castelle C.J."/>
            <person name="Probst A.J."/>
            <person name="Thomas B.C."/>
            <person name="Singh A."/>
            <person name="Wilkins M.J."/>
            <person name="Karaoz U."/>
            <person name="Brodie E.L."/>
            <person name="Williams K.H."/>
            <person name="Hubbard S.S."/>
            <person name="Banfield J.F."/>
        </authorList>
    </citation>
    <scope>NUCLEOTIDE SEQUENCE [LARGE SCALE GENOMIC DNA]</scope>
</reference>
<dbReference type="Gene3D" id="3.40.50.720">
    <property type="entry name" value="NAD(P)-binding Rossmann-like Domain"/>
    <property type="match status" value="1"/>
</dbReference>
<accession>A0A1F7JLH6</accession>
<comment type="caution">
    <text evidence="1">The sequence shown here is derived from an EMBL/GenBank/DDBJ whole genome shotgun (WGS) entry which is preliminary data.</text>
</comment>
<dbReference type="InterPro" id="IPR023401">
    <property type="entry name" value="ODC_N"/>
</dbReference>
<dbReference type="AlphaFoldDB" id="A0A1F7JLH6"/>
<dbReference type="NCBIfam" id="NF005762">
    <property type="entry name" value="PRK07589.1"/>
    <property type="match status" value="1"/>
</dbReference>
<dbReference type="SUPFAM" id="SSF51735">
    <property type="entry name" value="NAD(P)-binding Rossmann-fold domains"/>
    <property type="match status" value="1"/>
</dbReference>
<dbReference type="InterPro" id="IPR003462">
    <property type="entry name" value="ODC_Mu_crystall"/>
</dbReference>
<protein>
    <submittedName>
        <fullName evidence="1">Ornithine cyclodeaminase</fullName>
    </submittedName>
</protein>
<dbReference type="Pfam" id="PF02423">
    <property type="entry name" value="OCD_Mu_crystall"/>
    <property type="match status" value="1"/>
</dbReference>
<proteinExistence type="predicted"/>
<dbReference type="PANTHER" id="PTHR13812">
    <property type="entry name" value="KETIMINE REDUCTASE MU-CRYSTALLIN"/>
    <property type="match status" value="1"/>
</dbReference>
<dbReference type="InterPro" id="IPR036291">
    <property type="entry name" value="NAD(P)-bd_dom_sf"/>
</dbReference>
<dbReference type="PANTHER" id="PTHR13812:SF19">
    <property type="entry name" value="KETIMINE REDUCTASE MU-CRYSTALLIN"/>
    <property type="match status" value="1"/>
</dbReference>
<organism evidence="1 2">
    <name type="scientific">Candidatus Roizmanbacteria bacterium RIFCSPLOWO2_02_FULL_38_10</name>
    <dbReference type="NCBI Taxonomy" id="1802074"/>
    <lineage>
        <taxon>Bacteria</taxon>
        <taxon>Candidatus Roizmaniibacteriota</taxon>
    </lineage>
</organism>
<sequence length="345" mass="38928">MKIITVESLTKLLKRHGFNNYMNDLINALKRDFKIWHTFTKMPRPAMHVDGGVLELMPICDNRKYYTYKYVNCHPKNPSTGKMTVVATGQLARIDTGYPLMFSEMTILTALRTAATAALATDLMARKNAHTLALIGTGAQSEFQVSALRLIRNICKVHYFDTDPKAMDKFDKNMSNKNFVSVRCKNAEEAIKGADIVTVCTASKANVDVIKNKWVNSGVHINALGGDTIGKTELELKLLERCKIVVEYFDQCYIEGEIQRLTLKKAKQLVRAELFELVNNSKQGRNNDEEITLFDSVGIALEDYSVLRLTYELAKKYDVGEDSNLIPKLKNPKDLISVFKTDTLN</sequence>
<evidence type="ECO:0000313" key="2">
    <source>
        <dbReference type="Proteomes" id="UP000176376"/>
    </source>
</evidence>
<dbReference type="EMBL" id="MGAY01000036">
    <property type="protein sequence ID" value="OGK56471.1"/>
    <property type="molecule type" value="Genomic_DNA"/>
</dbReference>
<name>A0A1F7JLH6_9BACT</name>
<dbReference type="Proteomes" id="UP000176376">
    <property type="component" value="Unassembled WGS sequence"/>
</dbReference>
<evidence type="ECO:0000313" key="1">
    <source>
        <dbReference type="EMBL" id="OGK56471.1"/>
    </source>
</evidence>
<dbReference type="PIRSF" id="PIRSF001439">
    <property type="entry name" value="CryM"/>
    <property type="match status" value="1"/>
</dbReference>